<dbReference type="InParanoid" id="A0A1B7N3R6"/>
<dbReference type="SUPFAM" id="SSF50998">
    <property type="entry name" value="Quinoprotein alcohol dehydrogenase-like"/>
    <property type="match status" value="1"/>
</dbReference>
<organism evidence="7 8">
    <name type="scientific">Rhizopogon vinicolor AM-OR11-026</name>
    <dbReference type="NCBI Taxonomy" id="1314800"/>
    <lineage>
        <taxon>Eukaryota</taxon>
        <taxon>Fungi</taxon>
        <taxon>Dikarya</taxon>
        <taxon>Basidiomycota</taxon>
        <taxon>Agaricomycotina</taxon>
        <taxon>Agaricomycetes</taxon>
        <taxon>Agaricomycetidae</taxon>
        <taxon>Boletales</taxon>
        <taxon>Suillineae</taxon>
        <taxon>Rhizopogonaceae</taxon>
        <taxon>Rhizopogon</taxon>
    </lineage>
</organism>
<feature type="region of interest" description="Disordered" evidence="5">
    <location>
        <begin position="484"/>
        <end position="518"/>
    </location>
</feature>
<dbReference type="Proteomes" id="UP000092154">
    <property type="component" value="Unassembled WGS sequence"/>
</dbReference>
<evidence type="ECO:0000256" key="4">
    <source>
        <dbReference type="PROSITE-ProRule" id="PRU01006"/>
    </source>
</evidence>
<dbReference type="AlphaFoldDB" id="A0A1B7N3R6"/>
<dbReference type="InterPro" id="IPR011047">
    <property type="entry name" value="Quinoprotein_ADH-like_sf"/>
</dbReference>
<feature type="repeat" description="CHCR" evidence="4">
    <location>
        <begin position="741"/>
        <end position="898"/>
    </location>
</feature>
<evidence type="ECO:0000256" key="1">
    <source>
        <dbReference type="ARBA" id="ARBA00004184"/>
    </source>
</evidence>
<dbReference type="InterPro" id="IPR032914">
    <property type="entry name" value="Vam6/VPS39/TRAP1"/>
</dbReference>
<dbReference type="OrthoDB" id="5325112at2759"/>
<dbReference type="InterPro" id="IPR019452">
    <property type="entry name" value="VPS39/TGF_beta_rcpt-assoc_1"/>
</dbReference>
<evidence type="ECO:0000259" key="6">
    <source>
        <dbReference type="PROSITE" id="PS50219"/>
    </source>
</evidence>
<keyword evidence="2" id="KW-0472">Membrane</keyword>
<reference evidence="7 8" key="1">
    <citation type="submission" date="2016-06" db="EMBL/GenBank/DDBJ databases">
        <title>Comparative genomics of the ectomycorrhizal sister species Rhizopogon vinicolor and Rhizopogon vesiculosus (Basidiomycota: Boletales) reveals a divergence of the mating type B locus.</title>
        <authorList>
            <consortium name="DOE Joint Genome Institute"/>
            <person name="Mujic A.B."/>
            <person name="Kuo A."/>
            <person name="Tritt A."/>
            <person name="Lipzen A."/>
            <person name="Chen C."/>
            <person name="Johnson J."/>
            <person name="Sharma A."/>
            <person name="Barry K."/>
            <person name="Grigoriev I.V."/>
            <person name="Spatafora J.W."/>
        </authorList>
    </citation>
    <scope>NUCLEOTIDE SEQUENCE [LARGE SCALE GENOMIC DNA]</scope>
    <source>
        <strain evidence="7 8">AM-OR11-026</strain>
    </source>
</reference>
<evidence type="ECO:0000313" key="7">
    <source>
        <dbReference type="EMBL" id="OAX39504.1"/>
    </source>
</evidence>
<gene>
    <name evidence="7" type="ORF">K503DRAFT_865362</name>
</gene>
<dbReference type="Pfam" id="PF10367">
    <property type="entry name" value="zf-Vps39_C"/>
    <property type="match status" value="1"/>
</dbReference>
<dbReference type="GO" id="GO:0000329">
    <property type="term" value="C:fungal-type vacuole membrane"/>
    <property type="evidence" value="ECO:0007669"/>
    <property type="project" value="TreeGrafter"/>
</dbReference>
<evidence type="ECO:0000313" key="8">
    <source>
        <dbReference type="Proteomes" id="UP000092154"/>
    </source>
</evidence>
<accession>A0A1B7N3R6</accession>
<dbReference type="EMBL" id="KV448247">
    <property type="protein sequence ID" value="OAX39504.1"/>
    <property type="molecule type" value="Genomic_DNA"/>
</dbReference>
<name>A0A1B7N3R6_9AGAM</name>
<feature type="domain" description="CNH" evidence="6">
    <location>
        <begin position="7"/>
        <end position="322"/>
    </location>
</feature>
<protein>
    <recommendedName>
        <fullName evidence="6">CNH domain-containing protein</fullName>
    </recommendedName>
</protein>
<dbReference type="GO" id="GO:0012505">
    <property type="term" value="C:endomembrane system"/>
    <property type="evidence" value="ECO:0007669"/>
    <property type="project" value="UniProtKB-SubCell"/>
</dbReference>
<dbReference type="GO" id="GO:0034058">
    <property type="term" value="P:endosomal vesicle fusion"/>
    <property type="evidence" value="ECO:0007669"/>
    <property type="project" value="TreeGrafter"/>
</dbReference>
<dbReference type="PROSITE" id="PS50219">
    <property type="entry name" value="CNH"/>
    <property type="match status" value="1"/>
</dbReference>
<dbReference type="PANTHER" id="PTHR12894">
    <property type="entry name" value="CNH DOMAIN CONTAINING"/>
    <property type="match status" value="1"/>
</dbReference>
<dbReference type="Pfam" id="PF10366">
    <property type="entry name" value="Vps39_1"/>
    <property type="match status" value="1"/>
</dbReference>
<dbReference type="FunCoup" id="A0A1B7N3R6">
    <property type="interactions" value="828"/>
</dbReference>
<dbReference type="PANTHER" id="PTHR12894:SF49">
    <property type="entry name" value="VAM6_VPS39-LIKE PROTEIN"/>
    <property type="match status" value="1"/>
</dbReference>
<evidence type="ECO:0000256" key="5">
    <source>
        <dbReference type="SAM" id="MobiDB-lite"/>
    </source>
</evidence>
<comment type="similarity">
    <text evidence="3">Belongs to the VAM6/VPS39 family.</text>
</comment>
<sequence length="1025" mass="113027">MAPFDPPNTVLSGIKERPEALLLQGDRLYVGTATGSLFIYDYNRLSESSGPTLVDTKKALSRRPIDQLGYIKDIDSLVVLSESTVTLYPLPSFAPPTPLAKGALSFAVHSSGHNAVTSDAQGGADSAGGAGPIPTIVTQLVIGCRRKVVIHSWKDGEVQKITESVLAHSPRAVVFIDSDTICFAYSATEYCVFSISERTTLDVITPIPATTSMGAFSGLTGYMTLGLGAKAKPGLVRLSNTEAIIVKDNQGFVIGTDGKQTKPATIDWPSPPDEVAFVSPYIFSILPPGTVPIPENGGTSTSSGSALAAPQSSLIPSPVVQIISSLTMQPVQTLPFPPTPLVSPAATCTIRLLTSSPTAKAPLFLVVTPNDRTVAAAEGSSIWQFQMKSWGDQIDELVQRGLYSDALSLIDTLDTDLLPDKDQRRTHVRALRAVSQFRLGKFDAAIDSFLELDLNPAKVLALYPERVSGRLSVPADDWIPLFGGPASQSLTPKNDDTMSTVDNATKEKPLERSGSPAASVLTPVRRGTAMVGALLSSSKDKDDDTASLSGKKKVKPIDDFSRSVDALWRYLTDRRPKLAGALAAVQIAPAQSHQWPFLSETSTEDLFALPNIPLAQLTPEQLVRFAQIVDTALFKSYLITQPALLGALCRLPNWCEVSEVEEELRAREKFAELIYLYNGKKMHAKALALLRQLSEKETDMEDKLSASISYLQKLGSEYINQVFESSRWIFEQDRDMAFQIFTSVDVELPRTQVTDYLNKIDPALSARYIEYLIAEKEEESPVFHDRLAELYLNMTLSARKGGDEAKQSEVYLKLLRFIDTTDHYLPDRLYGLLPENLYEARAVLLGRMGRHDHALELYVYKLRDYVKAEEHCKRTYNPNTVTRSIFLTLLKLYLRPTDKTAPNLLQPALDLISRHSPRLDTIETLQLLPPLVTACDVRSFLQEALRAPIFDSHVVRDIHKARNEQVARKLMLLETRRVRVTDSRICPQCHKRLGTSVIAVHAPRGEVTHYQCRDAFARALNDPTR</sequence>
<dbReference type="Pfam" id="PF00780">
    <property type="entry name" value="CNH"/>
    <property type="match status" value="1"/>
</dbReference>
<dbReference type="InterPro" id="IPR000547">
    <property type="entry name" value="Clathrin_H-chain/VPS_repeat"/>
</dbReference>
<keyword evidence="8" id="KW-1185">Reference proteome</keyword>
<comment type="subcellular location">
    <subcellularLocation>
        <location evidence="1">Endomembrane system</location>
        <topology evidence="1">Peripheral membrane protein</topology>
    </subcellularLocation>
</comment>
<dbReference type="GO" id="GO:0006886">
    <property type="term" value="P:intracellular protein transport"/>
    <property type="evidence" value="ECO:0007669"/>
    <property type="project" value="UniProtKB-UniRule"/>
</dbReference>
<dbReference type="GO" id="GO:0006914">
    <property type="term" value="P:autophagy"/>
    <property type="evidence" value="ECO:0007669"/>
    <property type="project" value="TreeGrafter"/>
</dbReference>
<dbReference type="InterPro" id="IPR019453">
    <property type="entry name" value="VPS39/TGFA1_Znf"/>
</dbReference>
<feature type="compositionally biased region" description="Polar residues" evidence="5">
    <location>
        <begin position="486"/>
        <end position="503"/>
    </location>
</feature>
<dbReference type="InterPro" id="IPR001180">
    <property type="entry name" value="CNH_dom"/>
</dbReference>
<dbReference type="STRING" id="1314800.A0A1B7N3R6"/>
<evidence type="ECO:0000256" key="3">
    <source>
        <dbReference type="ARBA" id="ARBA00038201"/>
    </source>
</evidence>
<proteinExistence type="inferred from homology"/>
<dbReference type="PROSITE" id="PS50236">
    <property type="entry name" value="CHCR"/>
    <property type="match status" value="1"/>
</dbReference>
<evidence type="ECO:0000256" key="2">
    <source>
        <dbReference type="ARBA" id="ARBA00023136"/>
    </source>
</evidence>